<evidence type="ECO:0000256" key="1">
    <source>
        <dbReference type="ARBA" id="ARBA00004651"/>
    </source>
</evidence>
<dbReference type="AlphaFoldDB" id="A0A9D2JLX4"/>
<keyword evidence="2" id="KW-1003">Cell membrane</keyword>
<reference evidence="10" key="1">
    <citation type="journal article" date="2021" name="PeerJ">
        <title>Extensive microbial diversity within the chicken gut microbiome revealed by metagenomics and culture.</title>
        <authorList>
            <person name="Gilroy R."/>
            <person name="Ravi A."/>
            <person name="Getino M."/>
            <person name="Pursley I."/>
            <person name="Horton D.L."/>
            <person name="Alikhan N.F."/>
            <person name="Baker D."/>
            <person name="Gharbi K."/>
            <person name="Hall N."/>
            <person name="Watson M."/>
            <person name="Adriaenssens E.M."/>
            <person name="Foster-Nyarko E."/>
            <person name="Jarju S."/>
            <person name="Secka A."/>
            <person name="Antonio M."/>
            <person name="Oren A."/>
            <person name="Chaudhuri R.R."/>
            <person name="La Ragione R."/>
            <person name="Hildebrand F."/>
            <person name="Pallen M.J."/>
        </authorList>
    </citation>
    <scope>NUCLEOTIDE SEQUENCE</scope>
    <source>
        <strain evidence="10">ChiBcec16-3735</strain>
    </source>
</reference>
<evidence type="ECO:0000259" key="8">
    <source>
        <dbReference type="Pfam" id="PF02687"/>
    </source>
</evidence>
<dbReference type="Pfam" id="PF02687">
    <property type="entry name" value="FtsX"/>
    <property type="match status" value="1"/>
</dbReference>
<accession>A0A9D2JLX4</accession>
<evidence type="ECO:0000256" key="2">
    <source>
        <dbReference type="ARBA" id="ARBA00022475"/>
    </source>
</evidence>
<dbReference type="InterPro" id="IPR025857">
    <property type="entry name" value="MacB_PCD"/>
</dbReference>
<dbReference type="InterPro" id="IPR050250">
    <property type="entry name" value="Macrolide_Exporter_MacB"/>
</dbReference>
<dbReference type="InterPro" id="IPR003838">
    <property type="entry name" value="ABC3_permease_C"/>
</dbReference>
<evidence type="ECO:0000259" key="9">
    <source>
        <dbReference type="Pfam" id="PF12704"/>
    </source>
</evidence>
<comment type="subcellular location">
    <subcellularLocation>
        <location evidence="1">Cell membrane</location>
        <topology evidence="1">Multi-pass membrane protein</topology>
    </subcellularLocation>
</comment>
<sequence length="402" mass="42328">MLYETVRQALKNIASNKFRTLLTMLGIIIGIMAVMIIVGLGNGLTQSMRASVSSMGMNLLQVNVFGPRARNVSVDEMYRITEERPDLFSGISPMVSMDRTSSAVRVGTKNYSQTSVIGISETYAGMTGTKIAEGRGIQYVDCAEYKRVCVVGDYIARVAYGGNAIGQTLKLGPDQFTIIGVAAAEVSDPSLQEGSSDDYVYIPYTTAQRVARSSNVSAYGVTTVTEAQVAEGKAVLEAGLQELTHSEDSYFVTSLSEVLNTFSSMIGMVVSVLTVIAAISLLVGGIGIMNIMMVSVAERTREIGIRKALGAKERTILALFVTEAATTSALGGLIGIILGYGVSAAASPLVAAVMGDTNMTISPSAGSVAVAFGVSVGIGILFGYLPAKRAARLNPIEALRYD</sequence>
<evidence type="ECO:0000313" key="11">
    <source>
        <dbReference type="Proteomes" id="UP000824065"/>
    </source>
</evidence>
<dbReference type="Pfam" id="PF12704">
    <property type="entry name" value="MacB_PCD"/>
    <property type="match status" value="1"/>
</dbReference>
<dbReference type="PANTHER" id="PTHR30572:SF4">
    <property type="entry name" value="ABC TRANSPORTER PERMEASE YTRF"/>
    <property type="match status" value="1"/>
</dbReference>
<gene>
    <name evidence="10" type="ORF">H9725_06715</name>
</gene>
<feature type="domain" description="ABC3 transporter permease C-terminal" evidence="8">
    <location>
        <begin position="275"/>
        <end position="395"/>
    </location>
</feature>
<dbReference type="PANTHER" id="PTHR30572">
    <property type="entry name" value="MEMBRANE COMPONENT OF TRANSPORTER-RELATED"/>
    <property type="match status" value="1"/>
</dbReference>
<evidence type="ECO:0000256" key="6">
    <source>
        <dbReference type="ARBA" id="ARBA00038076"/>
    </source>
</evidence>
<evidence type="ECO:0000256" key="4">
    <source>
        <dbReference type="ARBA" id="ARBA00022989"/>
    </source>
</evidence>
<keyword evidence="4 7" id="KW-1133">Transmembrane helix</keyword>
<reference evidence="10" key="2">
    <citation type="submission" date="2021-04" db="EMBL/GenBank/DDBJ databases">
        <authorList>
            <person name="Gilroy R."/>
        </authorList>
    </citation>
    <scope>NUCLEOTIDE SEQUENCE</scope>
    <source>
        <strain evidence="10">ChiBcec16-3735</strain>
    </source>
</reference>
<keyword evidence="5 7" id="KW-0472">Membrane</keyword>
<feature type="transmembrane region" description="Helical" evidence="7">
    <location>
        <begin position="265"/>
        <end position="294"/>
    </location>
</feature>
<comment type="caution">
    <text evidence="10">The sequence shown here is derived from an EMBL/GenBank/DDBJ whole genome shotgun (WGS) entry which is preliminary data.</text>
</comment>
<feature type="transmembrane region" description="Helical" evidence="7">
    <location>
        <begin position="361"/>
        <end position="385"/>
    </location>
</feature>
<dbReference type="Proteomes" id="UP000824065">
    <property type="component" value="Unassembled WGS sequence"/>
</dbReference>
<comment type="similarity">
    <text evidence="6">Belongs to the ABC-4 integral membrane protein family.</text>
</comment>
<evidence type="ECO:0000256" key="3">
    <source>
        <dbReference type="ARBA" id="ARBA00022692"/>
    </source>
</evidence>
<feature type="transmembrane region" description="Helical" evidence="7">
    <location>
        <begin position="315"/>
        <end position="341"/>
    </location>
</feature>
<evidence type="ECO:0000313" key="10">
    <source>
        <dbReference type="EMBL" id="HIZ58256.1"/>
    </source>
</evidence>
<name>A0A9D2JLX4_9FIRM</name>
<dbReference type="GO" id="GO:0005886">
    <property type="term" value="C:plasma membrane"/>
    <property type="evidence" value="ECO:0007669"/>
    <property type="project" value="UniProtKB-SubCell"/>
</dbReference>
<feature type="domain" description="MacB-like periplasmic core" evidence="9">
    <location>
        <begin position="20"/>
        <end position="230"/>
    </location>
</feature>
<keyword evidence="3 7" id="KW-0812">Transmembrane</keyword>
<protein>
    <submittedName>
        <fullName evidence="10">ABC transporter permease</fullName>
    </submittedName>
</protein>
<evidence type="ECO:0000256" key="5">
    <source>
        <dbReference type="ARBA" id="ARBA00023136"/>
    </source>
</evidence>
<evidence type="ECO:0000256" key="7">
    <source>
        <dbReference type="SAM" id="Phobius"/>
    </source>
</evidence>
<dbReference type="GO" id="GO:0022857">
    <property type="term" value="F:transmembrane transporter activity"/>
    <property type="evidence" value="ECO:0007669"/>
    <property type="project" value="TreeGrafter"/>
</dbReference>
<proteinExistence type="inferred from homology"/>
<dbReference type="EMBL" id="DXBJ01000048">
    <property type="protein sequence ID" value="HIZ58256.1"/>
    <property type="molecule type" value="Genomic_DNA"/>
</dbReference>
<organism evidence="10 11">
    <name type="scientific">Candidatus Faecalibacterium gallistercoris</name>
    <dbReference type="NCBI Taxonomy" id="2838579"/>
    <lineage>
        <taxon>Bacteria</taxon>
        <taxon>Bacillati</taxon>
        <taxon>Bacillota</taxon>
        <taxon>Clostridia</taxon>
        <taxon>Eubacteriales</taxon>
        <taxon>Oscillospiraceae</taxon>
        <taxon>Faecalibacterium</taxon>
    </lineage>
</organism>
<feature type="transmembrane region" description="Helical" evidence="7">
    <location>
        <begin position="21"/>
        <end position="41"/>
    </location>
</feature>